<accession>A0A7Y0A2Y7</accession>
<sequence>QASNTLSIQGEQINNAFGTLQSGGLMSLATTGNVDLTSATVNAGSLALNAGGDLILNTAANTVNQVSATGATRTTTTLGPIANLNVTGNAAIVTGGNVEQNGGNLNVGGNLGMAVGGNYDIGTVQTGEQKVVHGANGVSDTNINSATGSTVKVGGVSQIGVGGNLTATGADISLGGGGTIAANGDVTLQAAKTTSTIDSNSSGSDHHGSYSASQHTSADTLTGTTLNAGNSLTVASGNNINVIGSTINLDQGTATLAAANNVNIGAATETQVSDSQATSSHNGVASHKSTVDQVDQTATYADGSTVSADSVSVISGKDINVTGSNIVGTSDVSLAAKGNVSITAATDTLQDSEYHQVKESGLSGSGGLGVTIGSSEQSDRYNGTSVTQSQSRSMVGSVAGNVSISADGDVHVGGSDIVAGKAAGDVSGATGNISITGQNVTIDPGQDAAQSQDQQEAHSSGVTVAVTGTPFDTARNLKADASSGSSFQRVQSVANEIGASAADVPSISVSYGHSQSSSTTDLSSVTNSGSAIRGAGNVSITATGGAVKDANGNPVDGDLTVIGSTVSAGGTTSLTANRNVTLEASTDQLQQGTQSSSSSMGISLATPSPGDLARWVGGTANSGGTSPSPYNASRSDSNGNQTATTQTATVVSGNSVVVKSTTGDINVVGSGISGTQGVDLSAAQGAINVLAGVDTATGHQESSSQQIGSLGSNGTSTGFSVGVANSHSVQDTASQTQSTMRSQIVSGNGSVTLDAKQDLTVQGSDLAAAKDLTLIGKNVNLDAGTDAQQSSLSQSASQFGVSVALGGVVGDTIATVNRSLTQASQTHDARLAALDVAQAALAVYGAPAAAASGKAPALVKVTVSVGGGTSHSDSQASAVANDGSTLTAGANVT</sequence>
<feature type="non-terminal residue" evidence="2">
    <location>
        <position position="1"/>
    </location>
</feature>
<feature type="region of interest" description="Disordered" evidence="1">
    <location>
        <begin position="586"/>
        <end position="647"/>
    </location>
</feature>
<dbReference type="RefSeq" id="WP_206002633.1">
    <property type="nucleotide sequence ID" value="NZ_JABBFZ010000056.1"/>
</dbReference>
<name>A0A7Y0A2Y7_9BURK</name>
<feature type="compositionally biased region" description="Low complexity" evidence="1">
    <location>
        <begin position="637"/>
        <end position="647"/>
    </location>
</feature>
<keyword evidence="3" id="KW-1185">Reference proteome</keyword>
<dbReference type="GO" id="GO:0003824">
    <property type="term" value="F:catalytic activity"/>
    <property type="evidence" value="ECO:0007669"/>
    <property type="project" value="UniProtKB-ARBA"/>
</dbReference>
<proteinExistence type="predicted"/>
<reference evidence="2 3" key="1">
    <citation type="submission" date="2020-04" db="EMBL/GenBank/DDBJ databases">
        <title>Paraburkholderia sp. G-4-1-8 isolated from soil.</title>
        <authorList>
            <person name="Dahal R.H."/>
        </authorList>
    </citation>
    <scope>NUCLEOTIDE SEQUENCE [LARGE SCALE GENOMIC DNA]</scope>
    <source>
        <strain evidence="2 3">G-4-1-8</strain>
    </source>
</reference>
<evidence type="ECO:0000256" key="1">
    <source>
        <dbReference type="SAM" id="MobiDB-lite"/>
    </source>
</evidence>
<protein>
    <submittedName>
        <fullName evidence="2">Cell surface protein</fullName>
    </submittedName>
</protein>
<feature type="region of interest" description="Disordered" evidence="1">
    <location>
        <begin position="437"/>
        <end position="460"/>
    </location>
</feature>
<feature type="compositionally biased region" description="Low complexity" evidence="1">
    <location>
        <begin position="446"/>
        <end position="460"/>
    </location>
</feature>
<feature type="non-terminal residue" evidence="2">
    <location>
        <position position="893"/>
    </location>
</feature>
<feature type="compositionally biased region" description="Low complexity" evidence="1">
    <location>
        <begin position="586"/>
        <end position="604"/>
    </location>
</feature>
<feature type="compositionally biased region" description="Polar residues" evidence="1">
    <location>
        <begin position="622"/>
        <end position="636"/>
    </location>
</feature>
<feature type="region of interest" description="Disordered" evidence="1">
    <location>
        <begin position="196"/>
        <end position="216"/>
    </location>
</feature>
<gene>
    <name evidence="2" type="ORF">HHL14_32670</name>
</gene>
<feature type="region of interest" description="Disordered" evidence="1">
    <location>
        <begin position="373"/>
        <end position="393"/>
    </location>
</feature>
<evidence type="ECO:0000313" key="3">
    <source>
        <dbReference type="Proteomes" id="UP000583127"/>
    </source>
</evidence>
<dbReference type="EMBL" id="JABBFZ010000056">
    <property type="protein sequence ID" value="NML35547.1"/>
    <property type="molecule type" value="Genomic_DNA"/>
</dbReference>
<feature type="compositionally biased region" description="Low complexity" evidence="1">
    <location>
        <begin position="198"/>
        <end position="213"/>
    </location>
</feature>
<comment type="caution">
    <text evidence="2">The sequence shown here is derived from an EMBL/GenBank/DDBJ whole genome shotgun (WGS) entry which is preliminary data.</text>
</comment>
<dbReference type="InterPro" id="IPR025157">
    <property type="entry name" value="Hemagglutinin_rpt"/>
</dbReference>
<dbReference type="Proteomes" id="UP000583127">
    <property type="component" value="Unassembled WGS sequence"/>
</dbReference>
<feature type="compositionally biased region" description="Polar residues" evidence="1">
    <location>
        <begin position="380"/>
        <end position="393"/>
    </location>
</feature>
<dbReference type="AlphaFoldDB" id="A0A7Y0A2Y7"/>
<dbReference type="Pfam" id="PF13332">
    <property type="entry name" value="Fil_haemagg_2"/>
    <property type="match status" value="5"/>
</dbReference>
<evidence type="ECO:0000313" key="2">
    <source>
        <dbReference type="EMBL" id="NML35547.1"/>
    </source>
</evidence>
<organism evidence="2 3">
    <name type="scientific">Paraburkholderia antibiotica</name>
    <dbReference type="NCBI Taxonomy" id="2728839"/>
    <lineage>
        <taxon>Bacteria</taxon>
        <taxon>Pseudomonadati</taxon>
        <taxon>Pseudomonadota</taxon>
        <taxon>Betaproteobacteria</taxon>
        <taxon>Burkholderiales</taxon>
        <taxon>Burkholderiaceae</taxon>
        <taxon>Paraburkholderia</taxon>
    </lineage>
</organism>